<sequence length="853" mass="95063">MENQNLKRPELLLPVGTKDMALAAIHNGADAIFMGVPGFNARGRSHDFQIEEVKDIIDTCHLHGVKVNLAFNILIFQNELQGAVEVLEKILPLKPDAFIVQDLGLVRLIRQMAPWQRVHASTQMSVTNAEAIQWLDDLGIQRFVLARENSISEITAIKQNTTKEIEVFVHGALCVSYSGQCFTSEGIGGRSANRGQCAQSCRFTYEMHVDGEKRDLNGKSFLVSPQDLCGINEVPQLLAAGVDCFKVEGRLKTPEYVATAARSFDEAITSAQGGKALANPILKKKQMASAFSRGFYSGWFHGVNHQELVEGTFSAHRGFEFGKITRVNGNSLEVELNPAAFLQGLKADFIKAGDGILWVYKDRSGQNLEKGGFVFAVKCLSSSKFELEFSRDIAMDGLYLGARVFYNHDKDLKKDVSLSVEDKQRKKRLPVFIRAQASLGQPLTVEYTDGTYTVSASSENVCEAAKNKGLNAQDLQEELFALMGSPFRGEGFECMIDAMTPLFLPHRQIKELRQQLVKELTDLRIKNGAAPVIPAQPAVMDWIASKKISKTSAHPGLKLNLLLRDKHQVEDVANAIKNGELTPAGINYFILDFEFGLDFEPSLNVLRAQNLKVAVATTRILKPNEHRNIKALLRMNPDAILARNLGAVQYLQANGFQGEILGDFSLNVANHLTAQYLLDKGLTSVCLGYDLNHLQVSELIQAGQAERFEVTAYQYMPSFHMEHCVFAAFLSKGTSFKDCGKPCEKHEVKLKDQFGNWHQIKPDQECRNTMYNGTSQSAARYVKEWESFGLGYIRYEALKERGAELITKIQAHLDFISGTKNLESLIKDLGNVESYGLSESHFGREKEYQSRKK</sequence>
<gene>
    <name evidence="2" type="ORF">MNR06_06265</name>
</gene>
<evidence type="ECO:0000313" key="3">
    <source>
        <dbReference type="Proteomes" id="UP000830116"/>
    </source>
</evidence>
<evidence type="ECO:0000313" key="2">
    <source>
        <dbReference type="EMBL" id="UOF02555.1"/>
    </source>
</evidence>
<protein>
    <submittedName>
        <fullName evidence="2">U32 family peptidase</fullName>
    </submittedName>
</protein>
<dbReference type="Proteomes" id="UP000830116">
    <property type="component" value="Chromosome"/>
</dbReference>
<organism evidence="2 3">
    <name type="scientific">Bdellovibrio reynosensis</name>
    <dbReference type="NCBI Taxonomy" id="2835041"/>
    <lineage>
        <taxon>Bacteria</taxon>
        <taxon>Pseudomonadati</taxon>
        <taxon>Bdellovibrionota</taxon>
        <taxon>Bdellovibrionia</taxon>
        <taxon>Bdellovibrionales</taxon>
        <taxon>Pseudobdellovibrionaceae</taxon>
        <taxon>Bdellovibrio</taxon>
    </lineage>
</organism>
<dbReference type="InterPro" id="IPR051454">
    <property type="entry name" value="RNA/ubiquinone_mod_enzymes"/>
</dbReference>
<dbReference type="PANTHER" id="PTHR30217">
    <property type="entry name" value="PEPTIDASE U32 FAMILY"/>
    <property type="match status" value="1"/>
</dbReference>
<dbReference type="RefSeq" id="WP_243540193.1">
    <property type="nucleotide sequence ID" value="NZ_CP093442.1"/>
</dbReference>
<feature type="domain" description="Peptidase U32 collagenase" evidence="1">
    <location>
        <begin position="404"/>
        <end position="525"/>
    </location>
</feature>
<evidence type="ECO:0000259" key="1">
    <source>
        <dbReference type="Pfam" id="PF12392"/>
    </source>
</evidence>
<dbReference type="PANTHER" id="PTHR30217:SF10">
    <property type="entry name" value="23S RRNA 5-HYDROXYCYTIDINE C2501 SYNTHASE"/>
    <property type="match status" value="1"/>
</dbReference>
<accession>A0ABY4CC83</accession>
<dbReference type="InterPro" id="IPR001539">
    <property type="entry name" value="Peptidase_U32"/>
</dbReference>
<name>A0ABY4CC83_9BACT</name>
<proteinExistence type="predicted"/>
<keyword evidence="3" id="KW-1185">Reference proteome</keyword>
<dbReference type="EMBL" id="CP093442">
    <property type="protein sequence ID" value="UOF02555.1"/>
    <property type="molecule type" value="Genomic_DNA"/>
</dbReference>
<reference evidence="2" key="1">
    <citation type="submission" date="2022-03" db="EMBL/GenBank/DDBJ databases">
        <title>Genome Identification and Characterization of new species Bdellovibrio reynosense LBG001 sp. nov. from a Mexico soil sample.</title>
        <authorList>
            <person name="Camilli A."/>
            <person name="Ajao Y."/>
            <person name="Guo X."/>
        </authorList>
    </citation>
    <scope>NUCLEOTIDE SEQUENCE</scope>
    <source>
        <strain evidence="2">LBG001</strain>
    </source>
</reference>
<dbReference type="Pfam" id="PF12392">
    <property type="entry name" value="DUF3656"/>
    <property type="match status" value="1"/>
</dbReference>
<dbReference type="Pfam" id="PF01136">
    <property type="entry name" value="Peptidase_U32"/>
    <property type="match status" value="2"/>
</dbReference>
<dbReference type="InterPro" id="IPR020988">
    <property type="entry name" value="Pept_U32_collagenase"/>
</dbReference>